<dbReference type="eggNOG" id="COG1366">
    <property type="taxonomic scope" value="Bacteria"/>
</dbReference>
<comment type="similarity">
    <text evidence="1 2">Belongs to the anti-sigma-factor antagonist family.</text>
</comment>
<sequence length="167" mass="18947">MMNYPDEAAAFSAAFLRWKTFTCTPAHYEKNVAKTLVLADISTTKRASITMKRKGGCSMKCIQQDDALIFAFCGDLDNLSILKIKADVIREIDRVQAPVVKFDFKDVTFIDSTGIGFLLARYNQVQSYRGELILKNISPAIRRLFALSGIFQIMRVEKENDRKEVHV</sequence>
<evidence type="ECO:0000256" key="2">
    <source>
        <dbReference type="RuleBase" id="RU003749"/>
    </source>
</evidence>
<dbReference type="STRING" id="545696.HOLDEFILI_03456"/>
<dbReference type="SUPFAM" id="SSF52091">
    <property type="entry name" value="SpoIIaa-like"/>
    <property type="match status" value="1"/>
</dbReference>
<proteinExistence type="inferred from homology"/>
<evidence type="ECO:0000256" key="1">
    <source>
        <dbReference type="ARBA" id="ARBA00009013"/>
    </source>
</evidence>
<comment type="caution">
    <text evidence="4">The sequence shown here is derived from an EMBL/GenBank/DDBJ whole genome shotgun (WGS) entry which is preliminary data.</text>
</comment>
<dbReference type="InterPro" id="IPR036513">
    <property type="entry name" value="STAS_dom_sf"/>
</dbReference>
<name>B9YC97_9FIRM</name>
<feature type="domain" description="STAS" evidence="3">
    <location>
        <begin position="65"/>
        <end position="167"/>
    </location>
</feature>
<gene>
    <name evidence="4" type="ORF">HOLDEFILI_03456</name>
</gene>
<organism evidence="4 5">
    <name type="scientific">Holdemania filiformis DSM 12042</name>
    <dbReference type="NCBI Taxonomy" id="545696"/>
    <lineage>
        <taxon>Bacteria</taxon>
        <taxon>Bacillati</taxon>
        <taxon>Bacillota</taxon>
        <taxon>Erysipelotrichia</taxon>
        <taxon>Erysipelotrichales</taxon>
        <taxon>Erysipelotrichaceae</taxon>
        <taxon>Holdemania</taxon>
    </lineage>
</organism>
<dbReference type="EMBL" id="ACCF01000217">
    <property type="protein sequence ID" value="EEF66419.1"/>
    <property type="molecule type" value="Genomic_DNA"/>
</dbReference>
<dbReference type="Gene3D" id="3.30.750.24">
    <property type="entry name" value="STAS domain"/>
    <property type="match status" value="1"/>
</dbReference>
<dbReference type="AlphaFoldDB" id="B9YC97"/>
<evidence type="ECO:0000259" key="3">
    <source>
        <dbReference type="PROSITE" id="PS50801"/>
    </source>
</evidence>
<dbReference type="PROSITE" id="PS50801">
    <property type="entry name" value="STAS"/>
    <property type="match status" value="1"/>
</dbReference>
<dbReference type="Proteomes" id="UP000005950">
    <property type="component" value="Unassembled WGS sequence"/>
</dbReference>
<dbReference type="PANTHER" id="PTHR33495:SF2">
    <property type="entry name" value="ANTI-SIGMA FACTOR ANTAGONIST TM_1081-RELATED"/>
    <property type="match status" value="1"/>
</dbReference>
<dbReference type="InterPro" id="IPR003658">
    <property type="entry name" value="Anti-sigma_ant"/>
</dbReference>
<evidence type="ECO:0000313" key="4">
    <source>
        <dbReference type="EMBL" id="EEF66419.1"/>
    </source>
</evidence>
<reference evidence="4 5" key="1">
    <citation type="submission" date="2008-12" db="EMBL/GenBank/DDBJ databases">
        <authorList>
            <person name="Fulton L."/>
            <person name="Clifton S."/>
            <person name="Fulton B."/>
            <person name="Xu J."/>
            <person name="Minx P."/>
            <person name="Pepin K.H."/>
            <person name="Johnson M."/>
            <person name="Bhonagiri V."/>
            <person name="Nash W.E."/>
            <person name="Mardis E.R."/>
            <person name="Wilson R.K."/>
        </authorList>
    </citation>
    <scope>NUCLEOTIDE SEQUENCE [LARGE SCALE GENOMIC DNA]</scope>
    <source>
        <strain evidence="4 5">DSM 12042</strain>
    </source>
</reference>
<dbReference type="Pfam" id="PF01740">
    <property type="entry name" value="STAS"/>
    <property type="match status" value="1"/>
</dbReference>
<dbReference type="PANTHER" id="PTHR33495">
    <property type="entry name" value="ANTI-SIGMA FACTOR ANTAGONIST TM_1081-RELATED-RELATED"/>
    <property type="match status" value="1"/>
</dbReference>
<accession>B9YC97</accession>
<evidence type="ECO:0000313" key="5">
    <source>
        <dbReference type="Proteomes" id="UP000005950"/>
    </source>
</evidence>
<reference evidence="4 5" key="2">
    <citation type="submission" date="2009-02" db="EMBL/GenBank/DDBJ databases">
        <title>Draft genome sequence of Holdemania filiformis DSM 12042.</title>
        <authorList>
            <person name="Sudarsanam P."/>
            <person name="Ley R."/>
            <person name="Guruge J."/>
            <person name="Turnbaugh P.J."/>
            <person name="Mahowald M."/>
            <person name="Liep D."/>
            <person name="Gordon J."/>
        </authorList>
    </citation>
    <scope>NUCLEOTIDE SEQUENCE [LARGE SCALE GENOMIC DNA]</scope>
    <source>
        <strain evidence="4 5">DSM 12042</strain>
    </source>
</reference>
<dbReference type="HOGENOM" id="CLU_1592329_0_0_9"/>
<dbReference type="GO" id="GO:0043856">
    <property type="term" value="F:anti-sigma factor antagonist activity"/>
    <property type="evidence" value="ECO:0007669"/>
    <property type="project" value="InterPro"/>
</dbReference>
<dbReference type="NCBIfam" id="TIGR00377">
    <property type="entry name" value="ant_ant_sig"/>
    <property type="match status" value="1"/>
</dbReference>
<dbReference type="CDD" id="cd07043">
    <property type="entry name" value="STAS_anti-anti-sigma_factors"/>
    <property type="match status" value="1"/>
</dbReference>
<dbReference type="InterPro" id="IPR002645">
    <property type="entry name" value="STAS_dom"/>
</dbReference>
<protein>
    <recommendedName>
        <fullName evidence="2">Anti-sigma factor antagonist</fullName>
    </recommendedName>
</protein>